<evidence type="ECO:0000313" key="4">
    <source>
        <dbReference type="Proteomes" id="UP000027866"/>
    </source>
</evidence>
<gene>
    <name evidence="3" type="ORF">EH32_03775</name>
</gene>
<dbReference type="CDD" id="cd01949">
    <property type="entry name" value="GGDEF"/>
    <property type="match status" value="1"/>
</dbReference>
<feature type="domain" description="GGDEF" evidence="2">
    <location>
        <begin position="185"/>
        <end position="315"/>
    </location>
</feature>
<dbReference type="InterPro" id="IPR013656">
    <property type="entry name" value="PAS_4"/>
</dbReference>
<dbReference type="PANTHER" id="PTHR44757">
    <property type="entry name" value="DIGUANYLATE CYCLASE DGCP"/>
    <property type="match status" value="1"/>
</dbReference>
<dbReference type="InterPro" id="IPR029787">
    <property type="entry name" value="Nucleotide_cyclase"/>
</dbReference>
<organism evidence="3 4">
    <name type="scientific">Erythrobacter litoralis</name>
    <dbReference type="NCBI Taxonomy" id="39960"/>
    <lineage>
        <taxon>Bacteria</taxon>
        <taxon>Pseudomonadati</taxon>
        <taxon>Pseudomonadota</taxon>
        <taxon>Alphaproteobacteria</taxon>
        <taxon>Sphingomonadales</taxon>
        <taxon>Erythrobacteraceae</taxon>
        <taxon>Erythrobacter/Porphyrobacter group</taxon>
        <taxon>Erythrobacter</taxon>
    </lineage>
</organism>
<dbReference type="PROSITE" id="PS50113">
    <property type="entry name" value="PAC"/>
    <property type="match status" value="1"/>
</dbReference>
<name>A0A074MVN1_9SPHN</name>
<dbReference type="AlphaFoldDB" id="A0A074MVN1"/>
<dbReference type="Gene3D" id="3.30.70.270">
    <property type="match status" value="1"/>
</dbReference>
<dbReference type="SMART" id="SM00267">
    <property type="entry name" value="GGDEF"/>
    <property type="match status" value="1"/>
</dbReference>
<evidence type="ECO:0000259" key="2">
    <source>
        <dbReference type="PROSITE" id="PS50887"/>
    </source>
</evidence>
<dbReference type="SUPFAM" id="SSF55785">
    <property type="entry name" value="PYP-like sensor domain (PAS domain)"/>
    <property type="match status" value="1"/>
</dbReference>
<sequence length="342" mass="36519">MIEKWSDAEGRGLHGLLEEAAGDIVLKLDAKGFIVHASANAADLGFDPSELLLMPHICELADADHAPAVDELASRVLAGDSGNSSLEFPASLCRAQDSSPSADQCAYGGHLRWYQLTLRPLHGEGGSVLGAIGLMRSVQQVRTLESELHTRATTDPLTGLSNRQAFASSLARCVDRVPDSLRGGKPAMLAVFAIDRMRAIFMQYGQDTLDEFLWGFARFLETMVRPGFVLGQLDAERFGVILPETSLREAQDWAEEALRTFAALALPSSARMPHVAASAGLAEVEHSVDRTLRQAELGLVIARAAGGMQVGRALDHRNSAVPSCEPAALVVNRGFGVAAGGR</sequence>
<dbReference type="PATRIC" id="fig|39960.10.peg.391"/>
<comment type="caution">
    <text evidence="3">The sequence shown here is derived from an EMBL/GenBank/DDBJ whole genome shotgun (WGS) entry which is preliminary data.</text>
</comment>
<dbReference type="InterPro" id="IPR000700">
    <property type="entry name" value="PAS-assoc_C"/>
</dbReference>
<dbReference type="Proteomes" id="UP000027866">
    <property type="component" value="Unassembled WGS sequence"/>
</dbReference>
<proteinExistence type="predicted"/>
<dbReference type="PANTHER" id="PTHR44757:SF2">
    <property type="entry name" value="BIOFILM ARCHITECTURE MAINTENANCE PROTEIN MBAA"/>
    <property type="match status" value="1"/>
</dbReference>
<dbReference type="KEGG" id="elq:Ga0102493_111316"/>
<evidence type="ECO:0000259" key="1">
    <source>
        <dbReference type="PROSITE" id="PS50113"/>
    </source>
</evidence>
<dbReference type="RefSeq" id="WP_034906619.1">
    <property type="nucleotide sequence ID" value="NZ_CP017057.1"/>
</dbReference>
<dbReference type="PROSITE" id="PS50887">
    <property type="entry name" value="GGDEF"/>
    <property type="match status" value="1"/>
</dbReference>
<keyword evidence="4" id="KW-1185">Reference proteome</keyword>
<dbReference type="Pfam" id="PF00990">
    <property type="entry name" value="GGDEF"/>
    <property type="match status" value="1"/>
</dbReference>
<dbReference type="InterPro" id="IPR043128">
    <property type="entry name" value="Rev_trsase/Diguanyl_cyclase"/>
</dbReference>
<dbReference type="NCBIfam" id="TIGR00254">
    <property type="entry name" value="GGDEF"/>
    <property type="match status" value="1"/>
</dbReference>
<reference evidence="3 4" key="1">
    <citation type="submission" date="2014-04" db="EMBL/GenBank/DDBJ databases">
        <title>A comprehensive comparison of genomes of Erythrobacter spp. Strains.</title>
        <authorList>
            <person name="Zheng Q."/>
        </authorList>
    </citation>
    <scope>NUCLEOTIDE SEQUENCE [LARGE SCALE GENOMIC DNA]</scope>
    <source>
        <strain evidence="3 4">DSM 8509</strain>
    </source>
</reference>
<dbReference type="SUPFAM" id="SSF55073">
    <property type="entry name" value="Nucleotide cyclase"/>
    <property type="match status" value="1"/>
</dbReference>
<dbReference type="InterPro" id="IPR000160">
    <property type="entry name" value="GGDEF_dom"/>
</dbReference>
<dbReference type="InterPro" id="IPR035965">
    <property type="entry name" value="PAS-like_dom_sf"/>
</dbReference>
<evidence type="ECO:0000313" key="3">
    <source>
        <dbReference type="EMBL" id="KEO89632.1"/>
    </source>
</evidence>
<dbReference type="Pfam" id="PF08448">
    <property type="entry name" value="PAS_4"/>
    <property type="match status" value="1"/>
</dbReference>
<accession>A0A074MVN1</accession>
<protein>
    <recommendedName>
        <fullName evidence="5">GGDEF domain-containing protein</fullName>
    </recommendedName>
</protein>
<dbReference type="Gene3D" id="3.30.450.20">
    <property type="entry name" value="PAS domain"/>
    <property type="match status" value="1"/>
</dbReference>
<dbReference type="EMBL" id="JMIX01000014">
    <property type="protein sequence ID" value="KEO89632.1"/>
    <property type="molecule type" value="Genomic_DNA"/>
</dbReference>
<dbReference type="InterPro" id="IPR052155">
    <property type="entry name" value="Biofilm_reg_signaling"/>
</dbReference>
<feature type="domain" description="PAC" evidence="1">
    <location>
        <begin position="96"/>
        <end position="150"/>
    </location>
</feature>
<evidence type="ECO:0008006" key="5">
    <source>
        <dbReference type="Google" id="ProtNLM"/>
    </source>
</evidence>